<dbReference type="InterPro" id="IPR025734">
    <property type="entry name" value="EspG"/>
</dbReference>
<dbReference type="Proteomes" id="UP000517916">
    <property type="component" value="Unassembled WGS sequence"/>
</dbReference>
<proteinExistence type="inferred from homology"/>
<protein>
    <recommendedName>
        <fullName evidence="7">ESAT-6 protein secretion system EspG family protein</fullName>
    </recommendedName>
</protein>
<keyword evidence="3" id="KW-0963">Cytoplasm</keyword>
<accession>A0ABR6BRN7</accession>
<evidence type="ECO:0008006" key="7">
    <source>
        <dbReference type="Google" id="ProtNLM"/>
    </source>
</evidence>
<gene>
    <name evidence="5" type="ORF">BC739_006490</name>
</gene>
<evidence type="ECO:0000313" key="5">
    <source>
        <dbReference type="EMBL" id="MBA8929272.1"/>
    </source>
</evidence>
<dbReference type="EMBL" id="JACJID010000005">
    <property type="protein sequence ID" value="MBA8929272.1"/>
    <property type="molecule type" value="Genomic_DNA"/>
</dbReference>
<evidence type="ECO:0000256" key="3">
    <source>
        <dbReference type="ARBA" id="ARBA00022490"/>
    </source>
</evidence>
<sequence>MTAVLSTAAYQVLWEQLGLPDMPTVLTVPPRGFTERDRRAVVREAQRELAGADARTAELVALLHRPSRAVDVRMYVDGPIRALAAARGEAGVLAVLHEGQLGLDPLPGGAVARAAVDLLPVVPAGPGRSVSLPSTILRAAGCGGGTVDGKGFEVALRAQGVPAEDARELRLMLDGVVRRGTFGVTVADELGREHRADHVVAWSDTERGRYLMEDSRAMDGRGWTTVAPADNRRLVGQVQRLLTTTSATWAQPQG</sequence>
<name>A0ABR6BRN7_9PSEU</name>
<keyword evidence="4" id="KW-0143">Chaperone</keyword>
<dbReference type="RefSeq" id="WP_025361940.1">
    <property type="nucleotide sequence ID" value="NZ_BAAABQ010000022.1"/>
</dbReference>
<comment type="similarity">
    <text evidence="2">Belongs to the EspG family.</text>
</comment>
<evidence type="ECO:0000256" key="4">
    <source>
        <dbReference type="ARBA" id="ARBA00023186"/>
    </source>
</evidence>
<organism evidence="5 6">
    <name type="scientific">Kutzneria viridogrisea</name>
    <dbReference type="NCBI Taxonomy" id="47990"/>
    <lineage>
        <taxon>Bacteria</taxon>
        <taxon>Bacillati</taxon>
        <taxon>Actinomycetota</taxon>
        <taxon>Actinomycetes</taxon>
        <taxon>Pseudonocardiales</taxon>
        <taxon>Pseudonocardiaceae</taxon>
        <taxon>Kutzneria</taxon>
    </lineage>
</organism>
<evidence type="ECO:0000256" key="2">
    <source>
        <dbReference type="ARBA" id="ARBA00006411"/>
    </source>
</evidence>
<evidence type="ECO:0000256" key="1">
    <source>
        <dbReference type="ARBA" id="ARBA00004496"/>
    </source>
</evidence>
<dbReference type="Pfam" id="PF14011">
    <property type="entry name" value="ESX-1_EspG"/>
    <property type="match status" value="1"/>
</dbReference>
<keyword evidence="6" id="KW-1185">Reference proteome</keyword>
<comment type="subcellular location">
    <subcellularLocation>
        <location evidence="1">Cytoplasm</location>
    </subcellularLocation>
</comment>
<evidence type="ECO:0000313" key="6">
    <source>
        <dbReference type="Proteomes" id="UP000517916"/>
    </source>
</evidence>
<comment type="caution">
    <text evidence="5">The sequence shown here is derived from an EMBL/GenBank/DDBJ whole genome shotgun (WGS) entry which is preliminary data.</text>
</comment>
<reference evidence="5 6" key="1">
    <citation type="submission" date="2020-08" db="EMBL/GenBank/DDBJ databases">
        <title>Genomic Encyclopedia of Archaeal and Bacterial Type Strains, Phase II (KMG-II): from individual species to whole genera.</title>
        <authorList>
            <person name="Goeker M."/>
        </authorList>
    </citation>
    <scope>NUCLEOTIDE SEQUENCE [LARGE SCALE GENOMIC DNA]</scope>
    <source>
        <strain evidence="5 6">DSM 43850</strain>
    </source>
</reference>